<accession>A0A8S1E5H2</accession>
<gene>
    <name evidence="2" type="ORF">CLODIP_2_CD03114</name>
</gene>
<proteinExistence type="predicted"/>
<comment type="caution">
    <text evidence="2">The sequence shown here is derived from an EMBL/GenBank/DDBJ whole genome shotgun (WGS) entry which is preliminary data.</text>
</comment>
<evidence type="ECO:0000313" key="3">
    <source>
        <dbReference type="Proteomes" id="UP000494165"/>
    </source>
</evidence>
<feature type="transmembrane region" description="Helical" evidence="1">
    <location>
        <begin position="6"/>
        <end position="24"/>
    </location>
</feature>
<evidence type="ECO:0000313" key="2">
    <source>
        <dbReference type="EMBL" id="CAB3387495.1"/>
    </source>
</evidence>
<keyword evidence="1" id="KW-0472">Membrane</keyword>
<keyword evidence="1" id="KW-0812">Transmembrane</keyword>
<keyword evidence="3" id="KW-1185">Reference proteome</keyword>
<name>A0A8S1E5H2_9INSE</name>
<dbReference type="EMBL" id="CADEPI010000582">
    <property type="protein sequence ID" value="CAB3387495.1"/>
    <property type="molecule type" value="Genomic_DNA"/>
</dbReference>
<keyword evidence="1" id="KW-1133">Transmembrane helix</keyword>
<organism evidence="2 3">
    <name type="scientific">Cloeon dipterum</name>
    <dbReference type="NCBI Taxonomy" id="197152"/>
    <lineage>
        <taxon>Eukaryota</taxon>
        <taxon>Metazoa</taxon>
        <taxon>Ecdysozoa</taxon>
        <taxon>Arthropoda</taxon>
        <taxon>Hexapoda</taxon>
        <taxon>Insecta</taxon>
        <taxon>Pterygota</taxon>
        <taxon>Palaeoptera</taxon>
        <taxon>Ephemeroptera</taxon>
        <taxon>Pisciforma</taxon>
        <taxon>Baetidae</taxon>
        <taxon>Cloeon</taxon>
    </lineage>
</organism>
<dbReference type="Proteomes" id="UP000494165">
    <property type="component" value="Unassembled WGS sequence"/>
</dbReference>
<reference evidence="2 3" key="1">
    <citation type="submission" date="2020-04" db="EMBL/GenBank/DDBJ databases">
        <authorList>
            <person name="Alioto T."/>
            <person name="Alioto T."/>
            <person name="Gomez Garrido J."/>
        </authorList>
    </citation>
    <scope>NUCLEOTIDE SEQUENCE [LARGE SCALE GENOMIC DNA]</scope>
</reference>
<dbReference type="AlphaFoldDB" id="A0A8S1E5H2"/>
<sequence>MARLSISWLSCFGIIFVIIASFKVHHISAYNSGSGTNRTTEDSNFFTMQCSGAASVVWIRARRDFSPSETRILARLGAPARRHRYRVKFRV</sequence>
<protein>
    <submittedName>
        <fullName evidence="2">Uncharacterized protein</fullName>
    </submittedName>
</protein>
<evidence type="ECO:0000256" key="1">
    <source>
        <dbReference type="SAM" id="Phobius"/>
    </source>
</evidence>